<name>A0A5B9R2H1_9BACT</name>
<reference evidence="2 3" key="1">
    <citation type="submission" date="2019-08" db="EMBL/GenBank/DDBJ databases">
        <title>Deep-cultivation of Planctomycetes and their phenomic and genomic characterization uncovers novel biology.</title>
        <authorList>
            <person name="Wiegand S."/>
            <person name="Jogler M."/>
            <person name="Boedeker C."/>
            <person name="Pinto D."/>
            <person name="Vollmers J."/>
            <person name="Rivas-Marin E."/>
            <person name="Kohn T."/>
            <person name="Peeters S.H."/>
            <person name="Heuer A."/>
            <person name="Rast P."/>
            <person name="Oberbeckmann S."/>
            <person name="Bunk B."/>
            <person name="Jeske O."/>
            <person name="Meyerdierks A."/>
            <person name="Storesund J.E."/>
            <person name="Kallscheuer N."/>
            <person name="Luecker S."/>
            <person name="Lage O.M."/>
            <person name="Pohl T."/>
            <person name="Merkel B.J."/>
            <person name="Hornburger P."/>
            <person name="Mueller R.-W."/>
            <person name="Bruemmer F."/>
            <person name="Labrenz M."/>
            <person name="Spormann A.M."/>
            <person name="Op den Camp H."/>
            <person name="Overmann J."/>
            <person name="Amann R."/>
            <person name="Jetten M.S.M."/>
            <person name="Mascher T."/>
            <person name="Medema M.H."/>
            <person name="Devos D.P."/>
            <person name="Kaster A.-K."/>
            <person name="Ovreas L."/>
            <person name="Rohde M."/>
            <person name="Galperin M.Y."/>
            <person name="Jogler C."/>
        </authorList>
    </citation>
    <scope>NUCLEOTIDE SEQUENCE [LARGE SCALE GENOMIC DNA]</scope>
    <source>
        <strain evidence="2 3">UC8</strain>
    </source>
</reference>
<evidence type="ECO:0000256" key="1">
    <source>
        <dbReference type="SAM" id="MobiDB-lite"/>
    </source>
</evidence>
<dbReference type="KEGG" id="rul:UC8_24630"/>
<keyword evidence="3" id="KW-1185">Reference proteome</keyword>
<dbReference type="RefSeq" id="WP_148080257.1">
    <property type="nucleotide sequence ID" value="NZ_CP042914.1"/>
</dbReference>
<sequence>MSRKQSQPVYRIAKWSQVYETSESKRHKTLSWVSLPIDFGSNGYQSLVDEFGDEAPAMYGAWCALVGVAAQAPVRGVLACSKGNPYTMARVSRMTCFPVDVFERLLKWGTHEDVEWIEVVGSTDQPQHSPSPAPAAAQAATETQTQNAGLPNTTPPNKTKPNSHPQRAGIANGFEAEWQRWLDFRESIDGRRLDPIQAEAVLMELDRNGPEKAKRDIDFSIRKGARSILDSDHDFQKPKAREPTAAGKRGKLTEKLRAKGKYN</sequence>
<dbReference type="Proteomes" id="UP000325286">
    <property type="component" value="Chromosome"/>
</dbReference>
<feature type="compositionally biased region" description="Basic and acidic residues" evidence="1">
    <location>
        <begin position="233"/>
        <end position="242"/>
    </location>
</feature>
<protein>
    <submittedName>
        <fullName evidence="2">Uncharacterized protein</fullName>
    </submittedName>
</protein>
<evidence type="ECO:0000313" key="3">
    <source>
        <dbReference type="Proteomes" id="UP000325286"/>
    </source>
</evidence>
<proteinExistence type="predicted"/>
<feature type="compositionally biased region" description="Low complexity" evidence="1">
    <location>
        <begin position="125"/>
        <end position="162"/>
    </location>
</feature>
<feature type="region of interest" description="Disordered" evidence="1">
    <location>
        <begin position="122"/>
        <end position="168"/>
    </location>
</feature>
<accession>A0A5B9R2H1</accession>
<evidence type="ECO:0000313" key="2">
    <source>
        <dbReference type="EMBL" id="QEG40451.1"/>
    </source>
</evidence>
<dbReference type="AlphaFoldDB" id="A0A5B9R2H1"/>
<gene>
    <name evidence="2" type="ORF">UC8_24630</name>
</gene>
<dbReference type="EMBL" id="CP042914">
    <property type="protein sequence ID" value="QEG40451.1"/>
    <property type="molecule type" value="Genomic_DNA"/>
</dbReference>
<dbReference type="OrthoDB" id="6630498at2"/>
<organism evidence="2 3">
    <name type="scientific">Roseimaritima ulvae</name>
    <dbReference type="NCBI Taxonomy" id="980254"/>
    <lineage>
        <taxon>Bacteria</taxon>
        <taxon>Pseudomonadati</taxon>
        <taxon>Planctomycetota</taxon>
        <taxon>Planctomycetia</taxon>
        <taxon>Pirellulales</taxon>
        <taxon>Pirellulaceae</taxon>
        <taxon>Roseimaritima</taxon>
    </lineage>
</organism>
<feature type="region of interest" description="Disordered" evidence="1">
    <location>
        <begin position="233"/>
        <end position="263"/>
    </location>
</feature>